<sequence length="508" mass="53715">MSWPRMILGVRRRGALKITRMTSELSRQDAVREAAASGIPSALADLGNLVRIPSVAFPGFDPAQVQRSAEAVAELARETGLFETVEIRTAAIPETGERGNPAVLATRAARNGRPTILLYAHHDVQPVGDEALWESSPFEPTVRGGRLYGRGAADDKAGIMAHLAALRALKEGIGDDFDLGVALFFEGEEEAGSRSFAQFLSDNADALRADVIVVADSGNWDAKTPALTVSLRGNTRFTLRVRTLEHASHSGMFGGAVPDAMMATVKLLATLWDEDGAVAVAGLTERDAETPEYSEETLRDEAGLPAGVSPVGRGTILSRIWNKPSITVTGIDAPSVVNASNTLSPEISVVISARVAPGQPAREAYAAIEAHLRAHAPFGAQLTFSDQDYGDAFLVDTSGWAVEAAREALHEGYGVESVDIGVGGSIPFIADLVREFPGAQILVTGVEDPHAKAHSPNESLHLETFRNAVLSEALLLEKLDARTSQAWHDGSGIGANAPLPEPLASGHA</sequence>
<dbReference type="Pfam" id="PF01546">
    <property type="entry name" value="Peptidase_M20"/>
    <property type="match status" value="1"/>
</dbReference>
<dbReference type="EC" id="3.5.1.18" evidence="5"/>
<dbReference type="GO" id="GO:0006508">
    <property type="term" value="P:proteolysis"/>
    <property type="evidence" value="ECO:0007669"/>
    <property type="project" value="UniProtKB-KW"/>
</dbReference>
<feature type="domain" description="Peptidase M20 dimerisation" evidence="4">
    <location>
        <begin position="232"/>
        <end position="377"/>
    </location>
</feature>
<dbReference type="GO" id="GO:0008233">
    <property type="term" value="F:peptidase activity"/>
    <property type="evidence" value="ECO:0007669"/>
    <property type="project" value="UniProtKB-KW"/>
</dbReference>
<dbReference type="GO" id="GO:0009014">
    <property type="term" value="F:succinyl-diaminopimelate desuccinylase activity"/>
    <property type="evidence" value="ECO:0007669"/>
    <property type="project" value="UniProtKB-EC"/>
</dbReference>
<evidence type="ECO:0000256" key="1">
    <source>
        <dbReference type="ARBA" id="ARBA00022670"/>
    </source>
</evidence>
<evidence type="ECO:0000313" key="6">
    <source>
        <dbReference type="Proteomes" id="UP000034098"/>
    </source>
</evidence>
<dbReference type="NCBIfam" id="NF005914">
    <property type="entry name" value="PRK07907.1"/>
    <property type="match status" value="1"/>
</dbReference>
<proteinExistence type="predicted"/>
<dbReference type="InterPro" id="IPR051458">
    <property type="entry name" value="Cyt/Met_Dipeptidase"/>
</dbReference>
<keyword evidence="1" id="KW-0645">Protease</keyword>
<keyword evidence="2" id="KW-0479">Metal-binding</keyword>
<dbReference type="GO" id="GO:0046872">
    <property type="term" value="F:metal ion binding"/>
    <property type="evidence" value="ECO:0007669"/>
    <property type="project" value="UniProtKB-KW"/>
</dbReference>
<dbReference type="InterPro" id="IPR011650">
    <property type="entry name" value="Peptidase_M20_dimer"/>
</dbReference>
<dbReference type="EMBL" id="JYJA01000034">
    <property type="protein sequence ID" value="KJL42471.1"/>
    <property type="molecule type" value="Genomic_DNA"/>
</dbReference>
<evidence type="ECO:0000313" key="5">
    <source>
        <dbReference type="EMBL" id="KJL42471.1"/>
    </source>
</evidence>
<dbReference type="SUPFAM" id="SSF53187">
    <property type="entry name" value="Zn-dependent exopeptidases"/>
    <property type="match status" value="1"/>
</dbReference>
<comment type="caution">
    <text evidence="5">The sequence shown here is derived from an EMBL/GenBank/DDBJ whole genome shotgun (WGS) entry which is preliminary data.</text>
</comment>
<organism evidence="5 6">
    <name type="scientific">Microbacterium trichothecenolyticum</name>
    <name type="common">Aureobacterium trichothecenolyticum</name>
    <dbReference type="NCBI Taxonomy" id="69370"/>
    <lineage>
        <taxon>Bacteria</taxon>
        <taxon>Bacillati</taxon>
        <taxon>Actinomycetota</taxon>
        <taxon>Actinomycetes</taxon>
        <taxon>Micrococcales</taxon>
        <taxon>Microbacteriaceae</taxon>
        <taxon>Microbacterium</taxon>
    </lineage>
</organism>
<evidence type="ECO:0000259" key="4">
    <source>
        <dbReference type="Pfam" id="PF07687"/>
    </source>
</evidence>
<dbReference type="AlphaFoldDB" id="A0A0M2H7V5"/>
<dbReference type="Gene3D" id="3.40.630.10">
    <property type="entry name" value="Zn peptidases"/>
    <property type="match status" value="1"/>
</dbReference>
<accession>A0A0M2H7V5</accession>
<keyword evidence="6" id="KW-1185">Reference proteome</keyword>
<dbReference type="PATRIC" id="fig|69370.6.peg.2060"/>
<dbReference type="PANTHER" id="PTHR43270:SF12">
    <property type="entry name" value="SUCCINYL-DIAMINOPIMELATE DESUCCINYLASE"/>
    <property type="match status" value="1"/>
</dbReference>
<name>A0A0M2H7V5_MICTR</name>
<dbReference type="Pfam" id="PF07687">
    <property type="entry name" value="M20_dimer"/>
    <property type="match status" value="1"/>
</dbReference>
<protein>
    <submittedName>
        <fullName evidence="5">Putative succinyl-diaminopimelate desuccinylase</fullName>
        <ecNumber evidence="5">3.5.1.18</ecNumber>
    </submittedName>
</protein>
<reference evidence="5 6" key="1">
    <citation type="submission" date="2015-02" db="EMBL/GenBank/DDBJ databases">
        <title>Draft genome sequences of ten Microbacterium spp. with emphasis on heavy metal contaminated environments.</title>
        <authorList>
            <person name="Corretto E."/>
        </authorList>
    </citation>
    <scope>NUCLEOTIDE SEQUENCE [LARGE SCALE GENOMIC DNA]</scope>
    <source>
        <strain evidence="5 6">DSM 8608</strain>
    </source>
</reference>
<evidence type="ECO:0000256" key="2">
    <source>
        <dbReference type="ARBA" id="ARBA00022723"/>
    </source>
</evidence>
<dbReference type="PANTHER" id="PTHR43270">
    <property type="entry name" value="BETA-ALA-HIS DIPEPTIDASE"/>
    <property type="match status" value="1"/>
</dbReference>
<keyword evidence="3 5" id="KW-0378">Hydrolase</keyword>
<dbReference type="Gene3D" id="3.30.70.360">
    <property type="match status" value="1"/>
</dbReference>
<gene>
    <name evidence="5" type="primary">dapE_3</name>
    <name evidence="5" type="ORF">RS82_02027</name>
</gene>
<evidence type="ECO:0000256" key="3">
    <source>
        <dbReference type="ARBA" id="ARBA00022801"/>
    </source>
</evidence>
<dbReference type="Proteomes" id="UP000034098">
    <property type="component" value="Unassembled WGS sequence"/>
</dbReference>
<dbReference type="InterPro" id="IPR002933">
    <property type="entry name" value="Peptidase_M20"/>
</dbReference>